<gene>
    <name evidence="1" type="ORF">LCGC14_3089200</name>
</gene>
<accession>A0A0F8WZQ6</accession>
<dbReference type="EMBL" id="LAZR01066225">
    <property type="protein sequence ID" value="KKK53995.1"/>
    <property type="molecule type" value="Genomic_DNA"/>
</dbReference>
<proteinExistence type="predicted"/>
<reference evidence="1" key="1">
    <citation type="journal article" date="2015" name="Nature">
        <title>Complex archaea that bridge the gap between prokaryotes and eukaryotes.</title>
        <authorList>
            <person name="Spang A."/>
            <person name="Saw J.H."/>
            <person name="Jorgensen S.L."/>
            <person name="Zaremba-Niedzwiedzka K."/>
            <person name="Martijn J."/>
            <person name="Lind A.E."/>
            <person name="van Eijk R."/>
            <person name="Schleper C."/>
            <person name="Guy L."/>
            <person name="Ettema T.J."/>
        </authorList>
    </citation>
    <scope>NUCLEOTIDE SEQUENCE</scope>
</reference>
<dbReference type="AlphaFoldDB" id="A0A0F8WZQ6"/>
<comment type="caution">
    <text evidence="1">The sequence shown here is derived from an EMBL/GenBank/DDBJ whole genome shotgun (WGS) entry which is preliminary data.</text>
</comment>
<evidence type="ECO:0000313" key="1">
    <source>
        <dbReference type="EMBL" id="KKK53995.1"/>
    </source>
</evidence>
<organism evidence="1">
    <name type="scientific">marine sediment metagenome</name>
    <dbReference type="NCBI Taxonomy" id="412755"/>
    <lineage>
        <taxon>unclassified sequences</taxon>
        <taxon>metagenomes</taxon>
        <taxon>ecological metagenomes</taxon>
    </lineage>
</organism>
<protein>
    <submittedName>
        <fullName evidence="1">Uncharacterized protein</fullName>
    </submittedName>
</protein>
<sequence length="130" mass="14686">MECINCGKENEGRSQYCDNTCKTQYHRNHGRTHIEPVRTVSEGTVSVDEYETVSDAKCYGRQAVKCAEFGTRPEPLDHTDQPVPLNRGRYQRTDGTVYMFDAIGQSFECVNGNVYQTVEDVRQAAAERVA</sequence>
<name>A0A0F8WZQ6_9ZZZZ</name>